<dbReference type="AlphaFoldDB" id="A0A917VK24"/>
<dbReference type="InterPro" id="IPR000792">
    <property type="entry name" value="Tscrpt_reg_LuxR_C"/>
</dbReference>
<dbReference type="PANTHER" id="PTHR16305">
    <property type="entry name" value="TESTICULAR SOLUBLE ADENYLYL CYCLASE"/>
    <property type="match status" value="1"/>
</dbReference>
<sequence length="984" mass="104168">MARLPFEPLRAAPPGSLSEALIGRRSELTLLRRAIAAPPALVLVEGEAGIGKSRLVAELLASPDLASARRLVGQCEQLQEPLPLSPVLDAIRRAGDDLAQSPPVNPVVGALALLLPEIAGHLPPPLPPLHDQRAERHRVFRAAVALLDHLSPSVLVLEDVHWADGGTRDFLSFLASHQPPKLSVIVTLRPTAELLPVREAFARAPSGPGLPVTLTPLSAPEVEQLATGILKAEVPASFTAPLYEKTGGIPFVVEEVLRTLLERLPADEIPGRPEVLADLAVPTVLRDVVLQRLSSLGGAARDILGAAAVIGTTPDERVLAEVTGHGPAEIAQALTEAQAAGLLHEQDGECRFRHALARQIVYESVPVAGRRWLHLKTAQALEGGPGPAPVAKLAHHFRLAGRPAEFARNAEAAADLALAHGNDATAARFLLQALDTDGLAGDARVRLAIRLGRAAVDGLAHAEAVPTLERLLATEPLPAHLRGELRFALGRLLRQHGAAREGYLQIEGALDDLADRPALLGRALAVLAAPETVVDRHITEHTARCDQAEEVARRSGDPDAGIAVRITRASLLLEQGDPASLRLIDELRGDDRLRAAPREHARACLNWAQGALHIGHVQRAETLLAEGRRVAGQADYLRVVEIVELVTAAADLAAGRWDGLEPRLRRLSGASATFAAAILDARMLRGTLLSATGPAEEAATLLDEVISIAERVGAVWPLIPARAALSRLLLTLDDPAGAAEQATAGLARVRAKGTWVWGAETVLCLVDALDALGRAAEAAELVDELDAGLAGADAPVAVAALLTARAVLTRGAPALSTAAHEGHGPLASDRPIHATPEAAADRLLDAARTVLRDAGLRYQEALAGERLGRWRCERAAPGGGDLLESALRTYGAMGAVRDIARVCRVMRQNGVPIPYPWRGGRPSHGQTLTSREHEVALLAAAGKTNQEIAGELFLSRRTIESHISSVLRKLGYLSRKDLRALLTP</sequence>
<keyword evidence="1" id="KW-0547">Nucleotide-binding</keyword>
<keyword evidence="5" id="KW-1185">Reference proteome</keyword>
<dbReference type="Proteomes" id="UP000645217">
    <property type="component" value="Unassembled WGS sequence"/>
</dbReference>
<dbReference type="InterPro" id="IPR016032">
    <property type="entry name" value="Sig_transdc_resp-reg_C-effctor"/>
</dbReference>
<name>A0A917VK24_9ACTN</name>
<dbReference type="SUPFAM" id="SSF52540">
    <property type="entry name" value="P-loop containing nucleoside triphosphate hydrolases"/>
    <property type="match status" value="1"/>
</dbReference>
<evidence type="ECO:0000256" key="1">
    <source>
        <dbReference type="ARBA" id="ARBA00022741"/>
    </source>
</evidence>
<dbReference type="PROSITE" id="PS50043">
    <property type="entry name" value="HTH_LUXR_2"/>
    <property type="match status" value="1"/>
</dbReference>
<gene>
    <name evidence="4" type="ORF">GCM10007964_39130</name>
</gene>
<dbReference type="GO" id="GO:0006355">
    <property type="term" value="P:regulation of DNA-templated transcription"/>
    <property type="evidence" value="ECO:0007669"/>
    <property type="project" value="InterPro"/>
</dbReference>
<reference evidence="4" key="1">
    <citation type="journal article" date="2014" name="Int. J. Syst. Evol. Microbiol.">
        <title>Complete genome sequence of Corynebacterium casei LMG S-19264T (=DSM 44701T), isolated from a smear-ripened cheese.</title>
        <authorList>
            <consortium name="US DOE Joint Genome Institute (JGI-PGF)"/>
            <person name="Walter F."/>
            <person name="Albersmeier A."/>
            <person name="Kalinowski J."/>
            <person name="Ruckert C."/>
        </authorList>
    </citation>
    <scope>NUCLEOTIDE SEQUENCE</scope>
    <source>
        <strain evidence="4">JCM 13064</strain>
    </source>
</reference>
<dbReference type="SUPFAM" id="SSF46894">
    <property type="entry name" value="C-terminal effector domain of the bipartite response regulators"/>
    <property type="match status" value="1"/>
</dbReference>
<accession>A0A917VK24</accession>
<dbReference type="PROSITE" id="PS00622">
    <property type="entry name" value="HTH_LUXR_1"/>
    <property type="match status" value="1"/>
</dbReference>
<dbReference type="EMBL" id="BMNT01000020">
    <property type="protein sequence ID" value="GGK92755.1"/>
    <property type="molecule type" value="Genomic_DNA"/>
</dbReference>
<reference evidence="4" key="2">
    <citation type="submission" date="2020-09" db="EMBL/GenBank/DDBJ databases">
        <authorList>
            <person name="Sun Q."/>
            <person name="Ohkuma M."/>
        </authorList>
    </citation>
    <scope>NUCLEOTIDE SEQUENCE</scope>
    <source>
        <strain evidence="4">JCM 13064</strain>
    </source>
</reference>
<dbReference type="InterPro" id="IPR041664">
    <property type="entry name" value="AAA_16"/>
</dbReference>
<proteinExistence type="predicted"/>
<dbReference type="GO" id="GO:0003677">
    <property type="term" value="F:DNA binding"/>
    <property type="evidence" value="ECO:0007669"/>
    <property type="project" value="InterPro"/>
</dbReference>
<dbReference type="SMART" id="SM00421">
    <property type="entry name" value="HTH_LUXR"/>
    <property type="match status" value="1"/>
</dbReference>
<evidence type="ECO:0000256" key="2">
    <source>
        <dbReference type="ARBA" id="ARBA00022840"/>
    </source>
</evidence>
<keyword evidence="2" id="KW-0067">ATP-binding</keyword>
<dbReference type="GO" id="GO:0004016">
    <property type="term" value="F:adenylate cyclase activity"/>
    <property type="evidence" value="ECO:0007669"/>
    <property type="project" value="TreeGrafter"/>
</dbReference>
<comment type="caution">
    <text evidence="4">The sequence shown here is derived from an EMBL/GenBank/DDBJ whole genome shotgun (WGS) entry which is preliminary data.</text>
</comment>
<organism evidence="4 5">
    <name type="scientific">Sphaerisporangium melleum</name>
    <dbReference type="NCBI Taxonomy" id="321316"/>
    <lineage>
        <taxon>Bacteria</taxon>
        <taxon>Bacillati</taxon>
        <taxon>Actinomycetota</taxon>
        <taxon>Actinomycetes</taxon>
        <taxon>Streptosporangiales</taxon>
        <taxon>Streptosporangiaceae</taxon>
        <taxon>Sphaerisporangium</taxon>
    </lineage>
</organism>
<dbReference type="PANTHER" id="PTHR16305:SF35">
    <property type="entry name" value="TRANSCRIPTIONAL ACTIVATOR DOMAIN"/>
    <property type="match status" value="1"/>
</dbReference>
<evidence type="ECO:0000313" key="4">
    <source>
        <dbReference type="EMBL" id="GGK92755.1"/>
    </source>
</evidence>
<dbReference type="CDD" id="cd06170">
    <property type="entry name" value="LuxR_C_like"/>
    <property type="match status" value="1"/>
</dbReference>
<dbReference type="GO" id="GO:0005737">
    <property type="term" value="C:cytoplasm"/>
    <property type="evidence" value="ECO:0007669"/>
    <property type="project" value="TreeGrafter"/>
</dbReference>
<dbReference type="Pfam" id="PF00196">
    <property type="entry name" value="GerE"/>
    <property type="match status" value="1"/>
</dbReference>
<evidence type="ECO:0000313" key="5">
    <source>
        <dbReference type="Proteomes" id="UP000645217"/>
    </source>
</evidence>
<dbReference type="GO" id="GO:0005524">
    <property type="term" value="F:ATP binding"/>
    <property type="evidence" value="ECO:0007669"/>
    <property type="project" value="UniProtKB-KW"/>
</dbReference>
<dbReference type="RefSeq" id="WP_189164456.1">
    <property type="nucleotide sequence ID" value="NZ_BMNT01000020.1"/>
</dbReference>
<dbReference type="Gene3D" id="1.10.10.10">
    <property type="entry name" value="Winged helix-like DNA-binding domain superfamily/Winged helix DNA-binding domain"/>
    <property type="match status" value="1"/>
</dbReference>
<dbReference type="Pfam" id="PF13191">
    <property type="entry name" value="AAA_16"/>
    <property type="match status" value="1"/>
</dbReference>
<protein>
    <submittedName>
        <fullName evidence="4">LuxR family transcriptional regulator</fullName>
    </submittedName>
</protein>
<dbReference type="InterPro" id="IPR036388">
    <property type="entry name" value="WH-like_DNA-bd_sf"/>
</dbReference>
<feature type="domain" description="HTH luxR-type" evidence="3">
    <location>
        <begin position="921"/>
        <end position="984"/>
    </location>
</feature>
<dbReference type="InterPro" id="IPR027417">
    <property type="entry name" value="P-loop_NTPase"/>
</dbReference>
<dbReference type="PRINTS" id="PR00038">
    <property type="entry name" value="HTHLUXR"/>
</dbReference>
<evidence type="ECO:0000259" key="3">
    <source>
        <dbReference type="PROSITE" id="PS50043"/>
    </source>
</evidence>